<protein>
    <recommendedName>
        <fullName evidence="10">C2H2-type domain-containing protein</fullName>
    </recommendedName>
</protein>
<evidence type="ECO:0000313" key="11">
    <source>
        <dbReference type="EMBL" id="KAI1897755.1"/>
    </source>
</evidence>
<reference evidence="11" key="1">
    <citation type="submission" date="2021-01" db="EMBL/GenBank/DDBJ databases">
        <authorList>
            <person name="Zahm M."/>
            <person name="Roques C."/>
            <person name="Cabau C."/>
            <person name="Klopp C."/>
            <person name="Donnadieu C."/>
            <person name="Jouanno E."/>
            <person name="Lampietro C."/>
            <person name="Louis A."/>
            <person name="Herpin A."/>
            <person name="Echchiki A."/>
            <person name="Berthelot C."/>
            <person name="Parey E."/>
            <person name="Roest-Crollius H."/>
            <person name="Braasch I."/>
            <person name="Postlethwait J."/>
            <person name="Bobe J."/>
            <person name="Montfort J."/>
            <person name="Bouchez O."/>
            <person name="Begum T."/>
            <person name="Mejri S."/>
            <person name="Adams A."/>
            <person name="Chen W.-J."/>
            <person name="Guiguen Y."/>
        </authorList>
    </citation>
    <scope>NUCLEOTIDE SEQUENCE</scope>
    <source>
        <tissue evidence="11">Blood</tissue>
    </source>
</reference>
<sequence length="301" mass="33856">MACQPLGMKTTCIGPEQEEEADSLIFSETLIVPVTIVMCGDDYEEEEEDGKAFLNMNPTERRESPDKRAVKQMVRVCQDPSWDREGAADLLNVAASPHKHSGGRVEPPASHTCESPPLRDKGRSASRHKPSPPETQLPSIKEEASLPDAEVRGYGLGTPTRGGQDFACKECPYTTNNSYNLNCHARTHNGERPYECSDCVCCFRTRSALNRHKRSRTCQRPRGGAAPKPLPRVKAEPQVVQCSDCKYSTSNAYNMKLHQRIHTDERPYACNKCDAAFRTQSHLYRHERCHRRSRDRAESLP</sequence>
<dbReference type="FunFam" id="3.30.160.60:FF:000446">
    <property type="entry name" value="Zinc finger protein"/>
    <property type="match status" value="1"/>
</dbReference>
<dbReference type="FunFam" id="3.30.160.60:FF:000688">
    <property type="entry name" value="zinc finger protein 197 isoform X1"/>
    <property type="match status" value="1"/>
</dbReference>
<evidence type="ECO:0000256" key="2">
    <source>
        <dbReference type="ARBA" id="ARBA00022723"/>
    </source>
</evidence>
<evidence type="ECO:0000256" key="9">
    <source>
        <dbReference type="SAM" id="MobiDB-lite"/>
    </source>
</evidence>
<dbReference type="InterPro" id="IPR036236">
    <property type="entry name" value="Znf_C2H2_sf"/>
</dbReference>
<dbReference type="OrthoDB" id="3561125at2759"/>
<comment type="caution">
    <text evidence="11">The sequence shown here is derived from an EMBL/GenBank/DDBJ whole genome shotgun (WGS) entry which is preliminary data.</text>
</comment>
<evidence type="ECO:0000256" key="8">
    <source>
        <dbReference type="PROSITE-ProRule" id="PRU00042"/>
    </source>
</evidence>
<dbReference type="InterPro" id="IPR056438">
    <property type="entry name" value="Znf-C2H2_CTCF"/>
</dbReference>
<keyword evidence="5" id="KW-0862">Zinc</keyword>
<dbReference type="PROSITE" id="PS50157">
    <property type="entry name" value="ZINC_FINGER_C2H2_2"/>
    <property type="match status" value="4"/>
</dbReference>
<dbReference type="GO" id="GO:0003700">
    <property type="term" value="F:DNA-binding transcription factor activity"/>
    <property type="evidence" value="ECO:0007669"/>
    <property type="project" value="TreeGrafter"/>
</dbReference>
<comment type="subcellular location">
    <subcellularLocation>
        <location evidence="1">Nucleus</location>
    </subcellularLocation>
</comment>
<dbReference type="GO" id="GO:0008270">
    <property type="term" value="F:zinc ion binding"/>
    <property type="evidence" value="ECO:0007669"/>
    <property type="project" value="UniProtKB-KW"/>
</dbReference>
<keyword evidence="12" id="KW-1185">Reference proteome</keyword>
<evidence type="ECO:0000256" key="5">
    <source>
        <dbReference type="ARBA" id="ARBA00022833"/>
    </source>
</evidence>
<evidence type="ECO:0000259" key="10">
    <source>
        <dbReference type="PROSITE" id="PS50157"/>
    </source>
</evidence>
<dbReference type="GO" id="GO:0000978">
    <property type="term" value="F:RNA polymerase II cis-regulatory region sequence-specific DNA binding"/>
    <property type="evidence" value="ECO:0007669"/>
    <property type="project" value="TreeGrafter"/>
</dbReference>
<dbReference type="GO" id="GO:0005634">
    <property type="term" value="C:nucleus"/>
    <property type="evidence" value="ECO:0007669"/>
    <property type="project" value="UniProtKB-SubCell"/>
</dbReference>
<evidence type="ECO:0000256" key="7">
    <source>
        <dbReference type="ARBA" id="ARBA00023242"/>
    </source>
</evidence>
<dbReference type="InterPro" id="IPR013087">
    <property type="entry name" value="Znf_C2H2_type"/>
</dbReference>
<evidence type="ECO:0000256" key="1">
    <source>
        <dbReference type="ARBA" id="ARBA00004123"/>
    </source>
</evidence>
<feature type="domain" description="C2H2-type" evidence="10">
    <location>
        <begin position="166"/>
        <end position="193"/>
    </location>
</feature>
<dbReference type="PANTHER" id="PTHR24404:SF114">
    <property type="entry name" value="KLUMPFUSS, ISOFORM B-RELATED"/>
    <property type="match status" value="1"/>
</dbReference>
<evidence type="ECO:0000256" key="4">
    <source>
        <dbReference type="ARBA" id="ARBA00022771"/>
    </source>
</evidence>
<evidence type="ECO:0000313" key="12">
    <source>
        <dbReference type="Proteomes" id="UP000829720"/>
    </source>
</evidence>
<dbReference type="SUPFAM" id="SSF57667">
    <property type="entry name" value="beta-beta-alpha zinc fingers"/>
    <property type="match status" value="2"/>
</dbReference>
<dbReference type="EMBL" id="JAERUA010000007">
    <property type="protein sequence ID" value="KAI1897755.1"/>
    <property type="molecule type" value="Genomic_DNA"/>
</dbReference>
<dbReference type="AlphaFoldDB" id="A0A8T3DU32"/>
<dbReference type="GO" id="GO:0006357">
    <property type="term" value="P:regulation of transcription by RNA polymerase II"/>
    <property type="evidence" value="ECO:0007669"/>
    <property type="project" value="TreeGrafter"/>
</dbReference>
<dbReference type="InterPro" id="IPR050589">
    <property type="entry name" value="Ikaros_C2H2-ZF"/>
</dbReference>
<keyword evidence="2" id="KW-0479">Metal-binding</keyword>
<feature type="domain" description="C2H2-type" evidence="10">
    <location>
        <begin position="194"/>
        <end position="221"/>
    </location>
</feature>
<gene>
    <name evidence="11" type="ORF">AGOR_G00086540</name>
</gene>
<accession>A0A8T3DU32</accession>
<keyword evidence="4 8" id="KW-0863">Zinc-finger</keyword>
<dbReference type="PANTHER" id="PTHR24404">
    <property type="entry name" value="ZINC FINGER PROTEIN"/>
    <property type="match status" value="1"/>
</dbReference>
<keyword evidence="3" id="KW-0677">Repeat</keyword>
<keyword evidence="7" id="KW-0539">Nucleus</keyword>
<evidence type="ECO:0000256" key="6">
    <source>
        <dbReference type="ARBA" id="ARBA00023125"/>
    </source>
</evidence>
<dbReference type="SMART" id="SM00355">
    <property type="entry name" value="ZnF_C2H2"/>
    <property type="match status" value="4"/>
</dbReference>
<feature type="domain" description="C2H2-type" evidence="10">
    <location>
        <begin position="240"/>
        <end position="267"/>
    </location>
</feature>
<evidence type="ECO:0000256" key="3">
    <source>
        <dbReference type="ARBA" id="ARBA00022737"/>
    </source>
</evidence>
<organism evidence="11 12">
    <name type="scientific">Albula goreensis</name>
    <dbReference type="NCBI Taxonomy" id="1534307"/>
    <lineage>
        <taxon>Eukaryota</taxon>
        <taxon>Metazoa</taxon>
        <taxon>Chordata</taxon>
        <taxon>Craniata</taxon>
        <taxon>Vertebrata</taxon>
        <taxon>Euteleostomi</taxon>
        <taxon>Actinopterygii</taxon>
        <taxon>Neopterygii</taxon>
        <taxon>Teleostei</taxon>
        <taxon>Albuliformes</taxon>
        <taxon>Albulidae</taxon>
        <taxon>Albula</taxon>
    </lineage>
</organism>
<dbReference type="PROSITE" id="PS00028">
    <property type="entry name" value="ZINC_FINGER_C2H2_1"/>
    <property type="match status" value="1"/>
</dbReference>
<proteinExistence type="predicted"/>
<feature type="domain" description="C2H2-type" evidence="10">
    <location>
        <begin position="268"/>
        <end position="295"/>
    </location>
</feature>
<dbReference type="Proteomes" id="UP000829720">
    <property type="component" value="Unassembled WGS sequence"/>
</dbReference>
<feature type="region of interest" description="Disordered" evidence="9">
    <location>
        <begin position="97"/>
        <end position="158"/>
    </location>
</feature>
<keyword evidence="6" id="KW-0238">DNA-binding</keyword>
<dbReference type="Pfam" id="PF00096">
    <property type="entry name" value="zf-C2H2"/>
    <property type="match status" value="2"/>
</dbReference>
<dbReference type="Gene3D" id="3.30.160.60">
    <property type="entry name" value="Classic Zinc Finger"/>
    <property type="match status" value="4"/>
</dbReference>
<name>A0A8T3DU32_9TELE</name>
<dbReference type="Pfam" id="PF23611">
    <property type="entry name" value="zf-C2H2_16"/>
    <property type="match status" value="1"/>
</dbReference>